<dbReference type="InterPro" id="IPR017853">
    <property type="entry name" value="GH"/>
</dbReference>
<keyword evidence="7" id="KW-1185">Reference proteome</keyword>
<dbReference type="GO" id="GO:0030246">
    <property type="term" value="F:carbohydrate binding"/>
    <property type="evidence" value="ECO:0007669"/>
    <property type="project" value="InterPro"/>
</dbReference>
<dbReference type="Gene3D" id="2.60.40.1180">
    <property type="entry name" value="Golgi alpha-mannosidase II"/>
    <property type="match status" value="2"/>
</dbReference>
<dbReference type="Gene3D" id="2.60.40.1760">
    <property type="entry name" value="glycosyl hydrolase (family 31)"/>
    <property type="match status" value="1"/>
</dbReference>
<reference evidence="6 7" key="1">
    <citation type="submission" date="2014-05" db="EMBL/GenBank/DDBJ databases">
        <title>Genome Sequence of Flavobacterium sp. EM1321.</title>
        <authorList>
            <person name="Shin S.-K."/>
            <person name="Yi H."/>
        </authorList>
    </citation>
    <scope>NUCLEOTIDE SEQUENCE [LARGE SCALE GENOMIC DNA]</scope>
    <source>
        <strain evidence="6 7">EM1321</strain>
    </source>
</reference>
<name>A0A066WJQ5_9FLAO</name>
<feature type="domain" description="Glycosyl hydrolase family 31 C-terminal" evidence="5">
    <location>
        <begin position="678"/>
        <end position="764"/>
    </location>
</feature>
<dbReference type="SUPFAM" id="SSF51445">
    <property type="entry name" value="(Trans)glycosidases"/>
    <property type="match status" value="1"/>
</dbReference>
<dbReference type="InterPro" id="IPR051816">
    <property type="entry name" value="Glycosyl_Hydrolase_31"/>
</dbReference>
<evidence type="ECO:0000313" key="6">
    <source>
        <dbReference type="EMBL" id="KDN54086.1"/>
    </source>
</evidence>
<dbReference type="GO" id="GO:0004553">
    <property type="term" value="F:hydrolase activity, hydrolyzing O-glycosyl compounds"/>
    <property type="evidence" value="ECO:0007669"/>
    <property type="project" value="InterPro"/>
</dbReference>
<gene>
    <name evidence="6" type="ORF">FEM21_27390</name>
</gene>
<dbReference type="STRING" id="1492738.FEM21_27390"/>
<dbReference type="InterPro" id="IPR013780">
    <property type="entry name" value="Glyco_hydro_b"/>
</dbReference>
<evidence type="ECO:0000256" key="2">
    <source>
        <dbReference type="RuleBase" id="RU361185"/>
    </source>
</evidence>
<dbReference type="eggNOG" id="COG1501">
    <property type="taxonomic scope" value="Bacteria"/>
</dbReference>
<dbReference type="PANTHER" id="PTHR43863:SF2">
    <property type="entry name" value="MALTASE-GLUCOAMYLASE"/>
    <property type="match status" value="1"/>
</dbReference>
<dbReference type="InterPro" id="IPR000322">
    <property type="entry name" value="Glyco_hydro_31_TIM"/>
</dbReference>
<comment type="caution">
    <text evidence="6">The sequence shown here is derived from an EMBL/GenBank/DDBJ whole genome shotgun (WGS) entry which is preliminary data.</text>
</comment>
<dbReference type="Proteomes" id="UP000027064">
    <property type="component" value="Unassembled WGS sequence"/>
</dbReference>
<dbReference type="Pfam" id="PF21365">
    <property type="entry name" value="Glyco_hydro_31_3rd"/>
    <property type="match status" value="1"/>
</dbReference>
<dbReference type="Pfam" id="PF01055">
    <property type="entry name" value="Glyco_hydro_31_2nd"/>
    <property type="match status" value="1"/>
</dbReference>
<keyword evidence="2 6" id="KW-0378">Hydrolase</keyword>
<accession>A0A066WJQ5</accession>
<evidence type="ECO:0000259" key="3">
    <source>
        <dbReference type="Pfam" id="PF01055"/>
    </source>
</evidence>
<organism evidence="6 7">
    <name type="scientific">Flavobacterium seoulense</name>
    <dbReference type="NCBI Taxonomy" id="1492738"/>
    <lineage>
        <taxon>Bacteria</taxon>
        <taxon>Pseudomonadati</taxon>
        <taxon>Bacteroidota</taxon>
        <taxon>Flavobacteriia</taxon>
        <taxon>Flavobacteriales</taxon>
        <taxon>Flavobacteriaceae</taxon>
        <taxon>Flavobacterium</taxon>
    </lineage>
</organism>
<comment type="similarity">
    <text evidence="1 2">Belongs to the glycosyl hydrolase 31 family.</text>
</comment>
<dbReference type="AlphaFoldDB" id="A0A066WJQ5"/>
<dbReference type="InterPro" id="IPR011013">
    <property type="entry name" value="Gal_mutarotase_sf_dom"/>
</dbReference>
<dbReference type="EMBL" id="JNCA01000028">
    <property type="protein sequence ID" value="KDN54086.1"/>
    <property type="molecule type" value="Genomic_DNA"/>
</dbReference>
<dbReference type="CDD" id="cd14752">
    <property type="entry name" value="GH31_N"/>
    <property type="match status" value="1"/>
</dbReference>
<sequence>MKKMKQVTILFVLLIPTFCIGQVVKGYKKQNDKVVITLEKGELHLSPLAENTVRVQYALEMKSQIPELVFTSKVNLPDFKVSESNSGIEIAMSKMTVLVDKKSGALSYRNHEGKVFLSEKPEGRIFKPSSVQGEPCHIVEQGFNTLPDEYLYGTGQFQDGHLNIKGLPRRLTQVNTQIAIPFIMSSKGYGLLWHNYGLTDFNPADNVVNLNPAGISGESITVAVTTTNGTQKETRQDGVFTGKFAVKENGEYAILLDVGQKMARKWQLTIDGKEVINFKNHWLPPTTSTLAKLTAGKHDIVVTAEKNDLPVVYYRKVTNETVFRSPVANKLDYVVFAGNSDEVISSYRNLTGKAPLMPIWALGYIHCRERFTTQDDLLENAKAFRDKKLPMDLIVQDWQYWGKYGWNSMKFDEDLFPDPAAMVKELHQMNMRLMLSVWSKIDKESVLGKEFNNKKYYIPNTEWVDFFNPDAANYYWKSFSEKLLKPYEIDAWWQDATEPENDDLVGRKINNGTTPGEQMRNVYPMYVTKTVYEGLRKDAPDKRVFILTRSGFSGQQRYASAVWTGDVGNDWETLRRQLTAGLNYSITGLPWWTFDAGGFFRPGKSQYTDAKFHERFLRWFQLATFSPLQRVHGYETNTEFWRYGEKVEAESLKYLNFRYRLLPYIYSQAADITFKNGTLMRPLIMDFANDIKALEQKYEYMFGSAFLVAPVVSEGVENWKVYLPENQSGWFNFWTGKQYKGGQTVQTAASLSTIPLYVKSGSIIPMGEKMQYTNEKPAENLEIRVYTGANGKFELYEDEGTNYNYEKGAFSIIPFEWNEEKQTLTIGKRKGKGFNGLIKNRLFNIVWVNESNGFGIENAKTNVSVKYNGNNIVVQKNKNE</sequence>
<dbReference type="PATRIC" id="fig|1492738.3.peg.2725"/>
<dbReference type="InterPro" id="IPR033403">
    <property type="entry name" value="DUF5110"/>
</dbReference>
<feature type="domain" description="DUF5110" evidence="4">
    <location>
        <begin position="780"/>
        <end position="849"/>
    </location>
</feature>
<evidence type="ECO:0000259" key="5">
    <source>
        <dbReference type="Pfam" id="PF21365"/>
    </source>
</evidence>
<evidence type="ECO:0000313" key="7">
    <source>
        <dbReference type="Proteomes" id="UP000027064"/>
    </source>
</evidence>
<dbReference type="PANTHER" id="PTHR43863">
    <property type="entry name" value="HYDROLASE, PUTATIVE (AFU_ORTHOLOGUE AFUA_1G03140)-RELATED"/>
    <property type="match status" value="1"/>
</dbReference>
<evidence type="ECO:0000259" key="4">
    <source>
        <dbReference type="Pfam" id="PF17137"/>
    </source>
</evidence>
<dbReference type="Gene3D" id="3.20.20.80">
    <property type="entry name" value="Glycosidases"/>
    <property type="match status" value="1"/>
</dbReference>
<proteinExistence type="inferred from homology"/>
<keyword evidence="2" id="KW-0326">Glycosidase</keyword>
<protein>
    <submittedName>
        <fullName evidence="6">Family 31 glycosyl hydrolase, alpha-glucosidase</fullName>
    </submittedName>
</protein>
<dbReference type="CDD" id="cd06591">
    <property type="entry name" value="GH31_xylosidase_XylS"/>
    <property type="match status" value="1"/>
</dbReference>
<dbReference type="GO" id="GO:0005975">
    <property type="term" value="P:carbohydrate metabolic process"/>
    <property type="evidence" value="ECO:0007669"/>
    <property type="project" value="InterPro"/>
</dbReference>
<dbReference type="SUPFAM" id="SSF74650">
    <property type="entry name" value="Galactose mutarotase-like"/>
    <property type="match status" value="1"/>
</dbReference>
<evidence type="ECO:0000256" key="1">
    <source>
        <dbReference type="ARBA" id="ARBA00007806"/>
    </source>
</evidence>
<dbReference type="SUPFAM" id="SSF51011">
    <property type="entry name" value="Glycosyl hydrolase domain"/>
    <property type="match status" value="1"/>
</dbReference>
<dbReference type="InterPro" id="IPR048395">
    <property type="entry name" value="Glyco_hydro_31_C"/>
</dbReference>
<feature type="domain" description="Glycoside hydrolase family 31 TIM barrel" evidence="3">
    <location>
        <begin position="355"/>
        <end position="668"/>
    </location>
</feature>
<dbReference type="Pfam" id="PF17137">
    <property type="entry name" value="DUF5110"/>
    <property type="match status" value="1"/>
</dbReference>